<comment type="caution">
    <text evidence="2">The sequence shown here is derived from an EMBL/GenBank/DDBJ whole genome shotgun (WGS) entry which is preliminary data.</text>
</comment>
<proteinExistence type="predicted"/>
<sequence>MERWSNVDSDLSETPENPPNPHPFSNCDYILTDYHPHSGRNHTFHTLPDYGCQRSSELPPDKEPWRPFRTRLDFKVCELALESYLNKKQIKKLITLINKAVIAGPNNEREGFMISSVDEVEQLWELTTKQHIQFQQVEVTVMYKNVPLSYPFKYCDPWEWILEMVKNPQLSPSIAWEAQHVFRWDHISERFERFVDEPWTAEAFWEAQSKLPQGATPIALILYADKAKLSTFSTAKGYPIVARLGNLSTNIRNSDGIGGGRVVGWLPIVHEDTKETGKTPFTNFKNAVWHASFLKFLETVIETDEVGKWVKCGDSISRWLFMIILIFSADFEEYTTVSLTRGSKAKFPCPICLVPQDELSNVTTLFPLRHQLEMKEIVMNAMASGVLATEPNSDIYHSISYDTLHSDDNGLWEDHFFVQFKQPVVDRDSISKIDSQFDWVPRWPGLNHFKSIMNISFNDGSKNRDISSLFIFAATCVLGHDRKTAGYQLLKCLRPYLNVQMFAEFELHTHTTVLNGRKELKKFRIEIATYINIVNEEAGIPIAGDDGGTEDEDAPNIQGVAQNFSTKPNERMHGPIRKSYLRRTNFKNFGDQILMADEMTVASSFIRSNLDMLDLWNTPKDDESEDQQHTSSTSISSSSSEENYASVRKLSVPDKAPISFQDLESFYANNHSFHRFRIRFQNWLSIFVRQYQFMVPNQDAIRFKKEDSVI</sequence>
<protein>
    <submittedName>
        <fullName evidence="2">Uncharacterized protein</fullName>
    </submittedName>
</protein>
<organism evidence="2 3">
    <name type="scientific">Agaricus bisporus var. burnettii</name>
    <dbReference type="NCBI Taxonomy" id="192524"/>
    <lineage>
        <taxon>Eukaryota</taxon>
        <taxon>Fungi</taxon>
        <taxon>Dikarya</taxon>
        <taxon>Basidiomycota</taxon>
        <taxon>Agaricomycotina</taxon>
        <taxon>Agaricomycetes</taxon>
        <taxon>Agaricomycetidae</taxon>
        <taxon>Agaricales</taxon>
        <taxon>Agaricineae</taxon>
        <taxon>Agaricaceae</taxon>
        <taxon>Agaricus</taxon>
    </lineage>
</organism>
<evidence type="ECO:0000256" key="1">
    <source>
        <dbReference type="SAM" id="MobiDB-lite"/>
    </source>
</evidence>
<reference evidence="2 3" key="1">
    <citation type="journal article" name="Sci. Rep.">
        <title>Telomere-to-telomere assembled and centromere annotated genomes of the two main subspecies of the button mushroom Agaricus bisporus reveal especially polymorphic chromosome ends.</title>
        <authorList>
            <person name="Sonnenberg A.S.M."/>
            <person name="Sedaghat-Telgerd N."/>
            <person name="Lavrijssen B."/>
            <person name="Ohm R.A."/>
            <person name="Hendrickx P.M."/>
            <person name="Scholtmeijer K."/>
            <person name="Baars J.J.P."/>
            <person name="van Peer A."/>
        </authorList>
    </citation>
    <scope>NUCLEOTIDE SEQUENCE [LARGE SCALE GENOMIC DNA]</scope>
    <source>
        <strain evidence="2 3">H119_p4</strain>
    </source>
</reference>
<feature type="region of interest" description="Disordered" evidence="1">
    <location>
        <begin position="1"/>
        <end position="25"/>
    </location>
</feature>
<dbReference type="EMBL" id="JABXXO010000006">
    <property type="protein sequence ID" value="KAF7776772.1"/>
    <property type="molecule type" value="Genomic_DNA"/>
</dbReference>
<evidence type="ECO:0000313" key="2">
    <source>
        <dbReference type="EMBL" id="KAF7776772.1"/>
    </source>
</evidence>
<feature type="region of interest" description="Disordered" evidence="1">
    <location>
        <begin position="617"/>
        <end position="640"/>
    </location>
</feature>
<dbReference type="AlphaFoldDB" id="A0A8H7F4S0"/>
<evidence type="ECO:0000313" key="3">
    <source>
        <dbReference type="Proteomes" id="UP000629468"/>
    </source>
</evidence>
<name>A0A8H7F4S0_AGABI</name>
<dbReference type="Pfam" id="PF18759">
    <property type="entry name" value="Plavaka"/>
    <property type="match status" value="1"/>
</dbReference>
<dbReference type="InterPro" id="IPR041078">
    <property type="entry name" value="Plavaka"/>
</dbReference>
<feature type="compositionally biased region" description="Low complexity" evidence="1">
    <location>
        <begin position="630"/>
        <end position="640"/>
    </location>
</feature>
<feature type="compositionally biased region" description="Polar residues" evidence="1">
    <location>
        <begin position="1"/>
        <end position="15"/>
    </location>
</feature>
<accession>A0A8H7F4S0</accession>
<dbReference type="Proteomes" id="UP000629468">
    <property type="component" value="Unassembled WGS sequence"/>
</dbReference>
<gene>
    <name evidence="2" type="ORF">Agabi119p4_5165</name>
</gene>